<accession>A0ABP8R6L7</accession>
<evidence type="ECO:0000313" key="4">
    <source>
        <dbReference type="Proteomes" id="UP001500394"/>
    </source>
</evidence>
<dbReference type="Pfam" id="PF02129">
    <property type="entry name" value="Peptidase_S15"/>
    <property type="match status" value="1"/>
</dbReference>
<dbReference type="InterPro" id="IPR029058">
    <property type="entry name" value="AB_hydrolase_fold"/>
</dbReference>
<proteinExistence type="predicted"/>
<dbReference type="PANTHER" id="PTHR43265">
    <property type="entry name" value="ESTERASE ESTD"/>
    <property type="match status" value="1"/>
</dbReference>
<dbReference type="EMBL" id="BAABGR010000035">
    <property type="protein sequence ID" value="GAA4518802.1"/>
    <property type="molecule type" value="Genomic_DNA"/>
</dbReference>
<dbReference type="InterPro" id="IPR053145">
    <property type="entry name" value="AB_hydrolase_Est10"/>
</dbReference>
<dbReference type="RefSeq" id="WP_345068223.1">
    <property type="nucleotide sequence ID" value="NZ_BAABGR010000035.1"/>
</dbReference>
<dbReference type="InterPro" id="IPR000383">
    <property type="entry name" value="Xaa-Pro-like_dom"/>
</dbReference>
<feature type="domain" description="Xaa-Pro dipeptidyl-peptidase-like" evidence="2">
    <location>
        <begin position="150"/>
        <end position="391"/>
    </location>
</feature>
<evidence type="ECO:0000256" key="1">
    <source>
        <dbReference type="ARBA" id="ARBA00022801"/>
    </source>
</evidence>
<protein>
    <submittedName>
        <fullName evidence="3">Alpha/beta hydrolase</fullName>
    </submittedName>
</protein>
<comment type="caution">
    <text evidence="3">The sequence shown here is derived from an EMBL/GenBank/DDBJ whole genome shotgun (WGS) entry which is preliminary data.</text>
</comment>
<keyword evidence="1 3" id="KW-0378">Hydrolase</keyword>
<dbReference type="Proteomes" id="UP001500394">
    <property type="component" value="Unassembled WGS sequence"/>
</dbReference>
<name>A0ABP8R6L7_9SPHI</name>
<organism evidence="3 4">
    <name type="scientific">Sphingobacterium thermophilum</name>
    <dbReference type="NCBI Taxonomy" id="768534"/>
    <lineage>
        <taxon>Bacteria</taxon>
        <taxon>Pseudomonadati</taxon>
        <taxon>Bacteroidota</taxon>
        <taxon>Sphingobacteriia</taxon>
        <taxon>Sphingobacteriales</taxon>
        <taxon>Sphingobacteriaceae</taxon>
        <taxon>Sphingobacterium</taxon>
    </lineage>
</organism>
<evidence type="ECO:0000313" key="3">
    <source>
        <dbReference type="EMBL" id="GAA4518802.1"/>
    </source>
</evidence>
<gene>
    <name evidence="3" type="ORF">GCM10023173_20840</name>
</gene>
<dbReference type="PROSITE" id="PS51257">
    <property type="entry name" value="PROKAR_LIPOPROTEIN"/>
    <property type="match status" value="1"/>
</dbReference>
<dbReference type="InterPro" id="IPR002471">
    <property type="entry name" value="Pept_S9_AS"/>
</dbReference>
<dbReference type="Gene3D" id="3.40.50.1820">
    <property type="entry name" value="alpha/beta hydrolase"/>
    <property type="match status" value="1"/>
</dbReference>
<evidence type="ECO:0000259" key="2">
    <source>
        <dbReference type="Pfam" id="PF02129"/>
    </source>
</evidence>
<keyword evidence="4" id="KW-1185">Reference proteome</keyword>
<sequence length="455" mass="50427">MIRYLTLLLFIVLQSCVGYSQSIVGSWLGNLDFGVQKLKFVLHIQEENGTYTAKADSPDQGAYGIPFDIVVKGDSVVVKNSMGIALGLKVQGDHKLVGTFSQNGITIPVVLSRSEQKMMEAPKVNRYQTPHPPYAYDTLDVTINNSYSQIKLAGTVTKPKGKGKYPAVVLLSGSGAQDRDETLFGHKPFKVLADYLSRNGIVVLRYDDRGVGKSEGSFDQSTIEDFSKDAISAFDFLKQQDYVDIHKVGIIGHSEGGLIATLLAAQGVPNLSFIVSLAGPSIPIDELLVEQLYSLGKAEGMSEAQLAQAREINRKNFAVVKSNLKTEEAYQKLLENMNIADKVDANAALRKEVLAMLAPAYRYFVRINPQHFIKDIHIPVFGAFGTLDLQVPSTLNLKGYYDLLPKNTKTVLKEYEGLNHLFQRAKTGKVSEYAQLEETFHEKVMEDIVRWIKEL</sequence>
<dbReference type="PANTHER" id="PTHR43265:SF1">
    <property type="entry name" value="ESTERASE ESTD"/>
    <property type="match status" value="1"/>
</dbReference>
<reference evidence="4" key="1">
    <citation type="journal article" date="2019" name="Int. J. Syst. Evol. Microbiol.">
        <title>The Global Catalogue of Microorganisms (GCM) 10K type strain sequencing project: providing services to taxonomists for standard genome sequencing and annotation.</title>
        <authorList>
            <consortium name="The Broad Institute Genomics Platform"/>
            <consortium name="The Broad Institute Genome Sequencing Center for Infectious Disease"/>
            <person name="Wu L."/>
            <person name="Ma J."/>
        </authorList>
    </citation>
    <scope>NUCLEOTIDE SEQUENCE [LARGE SCALE GENOMIC DNA]</scope>
    <source>
        <strain evidence="4">JCM 17858</strain>
    </source>
</reference>
<dbReference type="GO" id="GO:0016787">
    <property type="term" value="F:hydrolase activity"/>
    <property type="evidence" value="ECO:0007669"/>
    <property type="project" value="UniProtKB-KW"/>
</dbReference>
<dbReference type="PROSITE" id="PS00708">
    <property type="entry name" value="PRO_ENDOPEP_SER"/>
    <property type="match status" value="1"/>
</dbReference>
<dbReference type="SUPFAM" id="SSF53474">
    <property type="entry name" value="alpha/beta-Hydrolases"/>
    <property type="match status" value="1"/>
</dbReference>